<name>A0A5B7ELE1_PORTR</name>
<proteinExistence type="predicted"/>
<dbReference type="AlphaFoldDB" id="A0A5B7ELE1"/>
<evidence type="ECO:0000256" key="1">
    <source>
        <dbReference type="SAM" id="MobiDB-lite"/>
    </source>
</evidence>
<feature type="compositionally biased region" description="Basic and acidic residues" evidence="1">
    <location>
        <begin position="36"/>
        <end position="47"/>
    </location>
</feature>
<comment type="caution">
    <text evidence="2">The sequence shown here is derived from an EMBL/GenBank/DDBJ whole genome shotgun (WGS) entry which is preliminary data.</text>
</comment>
<accession>A0A5B7ELE1</accession>
<evidence type="ECO:0000313" key="3">
    <source>
        <dbReference type="Proteomes" id="UP000324222"/>
    </source>
</evidence>
<dbReference type="Proteomes" id="UP000324222">
    <property type="component" value="Unassembled WGS sequence"/>
</dbReference>
<sequence length="60" mass="6848">MCHSCTRNTSADYGDRKEEIEEDMRKELGENFTRIIDKNSTHSHQEQTDDGEVNTEASTG</sequence>
<dbReference type="EMBL" id="VSRR010003013">
    <property type="protein sequence ID" value="MPC34245.1"/>
    <property type="molecule type" value="Genomic_DNA"/>
</dbReference>
<feature type="region of interest" description="Disordered" evidence="1">
    <location>
        <begin position="36"/>
        <end position="60"/>
    </location>
</feature>
<evidence type="ECO:0000313" key="2">
    <source>
        <dbReference type="EMBL" id="MPC34245.1"/>
    </source>
</evidence>
<reference evidence="2 3" key="1">
    <citation type="submission" date="2019-05" db="EMBL/GenBank/DDBJ databases">
        <title>Another draft genome of Portunus trituberculatus and its Hox gene families provides insights of decapod evolution.</title>
        <authorList>
            <person name="Jeong J.-H."/>
            <person name="Song I."/>
            <person name="Kim S."/>
            <person name="Choi T."/>
            <person name="Kim D."/>
            <person name="Ryu S."/>
            <person name="Kim W."/>
        </authorList>
    </citation>
    <scope>NUCLEOTIDE SEQUENCE [LARGE SCALE GENOMIC DNA]</scope>
    <source>
        <tissue evidence="2">Muscle</tissue>
    </source>
</reference>
<protein>
    <submittedName>
        <fullName evidence="2">Uncharacterized protein</fullName>
    </submittedName>
</protein>
<gene>
    <name evidence="2" type="ORF">E2C01_027629</name>
</gene>
<keyword evidence="3" id="KW-1185">Reference proteome</keyword>
<organism evidence="2 3">
    <name type="scientific">Portunus trituberculatus</name>
    <name type="common">Swimming crab</name>
    <name type="synonym">Neptunus trituberculatus</name>
    <dbReference type="NCBI Taxonomy" id="210409"/>
    <lineage>
        <taxon>Eukaryota</taxon>
        <taxon>Metazoa</taxon>
        <taxon>Ecdysozoa</taxon>
        <taxon>Arthropoda</taxon>
        <taxon>Crustacea</taxon>
        <taxon>Multicrustacea</taxon>
        <taxon>Malacostraca</taxon>
        <taxon>Eumalacostraca</taxon>
        <taxon>Eucarida</taxon>
        <taxon>Decapoda</taxon>
        <taxon>Pleocyemata</taxon>
        <taxon>Brachyura</taxon>
        <taxon>Eubrachyura</taxon>
        <taxon>Portunoidea</taxon>
        <taxon>Portunidae</taxon>
        <taxon>Portuninae</taxon>
        <taxon>Portunus</taxon>
    </lineage>
</organism>